<comment type="caution">
    <text evidence="6">The sequence shown here is derived from an EMBL/GenBank/DDBJ whole genome shotgun (WGS) entry which is preliminary data.</text>
</comment>
<dbReference type="InterPro" id="IPR011257">
    <property type="entry name" value="DNA_glycosylase"/>
</dbReference>
<dbReference type="GO" id="GO:0008725">
    <property type="term" value="F:DNA-3-methyladenine glycosylase activity"/>
    <property type="evidence" value="ECO:0007669"/>
    <property type="project" value="TreeGrafter"/>
</dbReference>
<comment type="similarity">
    <text evidence="1">Belongs to the alkylbase DNA glycosidase AlkA family.</text>
</comment>
<evidence type="ECO:0000313" key="7">
    <source>
        <dbReference type="Proteomes" id="UP000624244"/>
    </source>
</evidence>
<accession>A0A8H5ZG48</accession>
<dbReference type="InterPro" id="IPR003265">
    <property type="entry name" value="HhH-GPD_domain"/>
</dbReference>
<keyword evidence="2" id="KW-0227">DNA damage</keyword>
<name>A0A8H5ZG48_COCSA</name>
<dbReference type="GO" id="GO:0005634">
    <property type="term" value="C:nucleus"/>
    <property type="evidence" value="ECO:0007669"/>
    <property type="project" value="TreeGrafter"/>
</dbReference>
<evidence type="ECO:0000256" key="2">
    <source>
        <dbReference type="ARBA" id="ARBA00022763"/>
    </source>
</evidence>
<evidence type="ECO:0000259" key="5">
    <source>
        <dbReference type="SMART" id="SM00478"/>
    </source>
</evidence>
<dbReference type="Proteomes" id="UP000624244">
    <property type="component" value="Unassembled WGS sequence"/>
</dbReference>
<dbReference type="SUPFAM" id="SSF48150">
    <property type="entry name" value="DNA-glycosylase"/>
    <property type="match status" value="1"/>
</dbReference>
<feature type="region of interest" description="Disordered" evidence="4">
    <location>
        <begin position="172"/>
        <end position="211"/>
    </location>
</feature>
<sequence length="470" mass="51099">MLFWSTIAGQTLKHTGLLTRIANIRWNIYKPQTMSLRRSARVASTNIPKVSDSDSQNGVARYEKATKSNAAAKKRKTSKVASKSQPPGDVSGKPGAKENTKGIIEQPIPDIASPSDPVTPLPKKRKTKPTGESPIKLVPFTPTPAAVTLLSKGRTDLDHPLDDLSNLQPRPAEPHITNAPLATPNGSHTVQAYGSSPVKPEDATPARKRKAKELVPPDVGAIPSASTNIDRLLKDAEAHLVSVDPKLKTLIEKHHCKIFSPEGLREVVDPFTALSSGIIGQQVSSQAAASIRSKFTCLFPSTHPSFPSPSQVLALSLPTLRTAGLSQRKAEYIHGLAEKFASGELSAEMLVSASDEELIEKLVAVRGLGRWSVEMFACFGLKRMDVFSTGDLGVQSMGKKNKANVGFYRRGMAVYAGRDVSKLKNKGGKWKYMSEQDMLATAAKFSPYRSLLMWYMWRIADVDVTVLQKP</sequence>
<dbReference type="GO" id="GO:0032131">
    <property type="term" value="F:alkylated DNA binding"/>
    <property type="evidence" value="ECO:0007669"/>
    <property type="project" value="TreeGrafter"/>
</dbReference>
<feature type="region of interest" description="Disordered" evidence="4">
    <location>
        <begin position="40"/>
        <end position="139"/>
    </location>
</feature>
<protein>
    <recommendedName>
        <fullName evidence="5">HhH-GPD domain-containing protein</fullName>
    </recommendedName>
</protein>
<dbReference type="GO" id="GO:0043916">
    <property type="term" value="F:DNA-7-methylguanine glycosylase activity"/>
    <property type="evidence" value="ECO:0007669"/>
    <property type="project" value="TreeGrafter"/>
</dbReference>
<dbReference type="AlphaFoldDB" id="A0A8H5ZG48"/>
<reference evidence="6" key="1">
    <citation type="submission" date="2019-11" db="EMBL/GenBank/DDBJ databases">
        <title>Bipolaris sorokiniana Genome sequencing.</title>
        <authorList>
            <person name="Wang H."/>
        </authorList>
    </citation>
    <scope>NUCLEOTIDE SEQUENCE</scope>
</reference>
<dbReference type="GO" id="GO:0006307">
    <property type="term" value="P:DNA alkylation repair"/>
    <property type="evidence" value="ECO:0007669"/>
    <property type="project" value="TreeGrafter"/>
</dbReference>
<dbReference type="SMART" id="SM00478">
    <property type="entry name" value="ENDO3c"/>
    <property type="match status" value="1"/>
</dbReference>
<dbReference type="GO" id="GO:0006285">
    <property type="term" value="P:base-excision repair, AP site formation"/>
    <property type="evidence" value="ECO:0007669"/>
    <property type="project" value="TreeGrafter"/>
</dbReference>
<gene>
    <name evidence="6" type="ORF">GGP41_003513</name>
</gene>
<evidence type="ECO:0000256" key="3">
    <source>
        <dbReference type="ARBA" id="ARBA00023204"/>
    </source>
</evidence>
<evidence type="ECO:0000256" key="1">
    <source>
        <dbReference type="ARBA" id="ARBA00010817"/>
    </source>
</evidence>
<proteinExistence type="inferred from homology"/>
<organism evidence="6 7">
    <name type="scientific">Cochliobolus sativus</name>
    <name type="common">Common root rot and spot blotch fungus</name>
    <name type="synonym">Bipolaris sorokiniana</name>
    <dbReference type="NCBI Taxonomy" id="45130"/>
    <lineage>
        <taxon>Eukaryota</taxon>
        <taxon>Fungi</taxon>
        <taxon>Dikarya</taxon>
        <taxon>Ascomycota</taxon>
        <taxon>Pezizomycotina</taxon>
        <taxon>Dothideomycetes</taxon>
        <taxon>Pleosporomycetidae</taxon>
        <taxon>Pleosporales</taxon>
        <taxon>Pleosporineae</taxon>
        <taxon>Pleosporaceae</taxon>
        <taxon>Bipolaris</taxon>
    </lineage>
</organism>
<dbReference type="Pfam" id="PF00730">
    <property type="entry name" value="HhH-GPD"/>
    <property type="match status" value="1"/>
</dbReference>
<dbReference type="FunFam" id="1.10.340.30:FF:000004">
    <property type="entry name" value="DNA-3-methyladenine glycosylase II"/>
    <property type="match status" value="1"/>
</dbReference>
<dbReference type="InterPro" id="IPR051912">
    <property type="entry name" value="Alkylbase_DNA_Glycosylase/TA"/>
</dbReference>
<keyword evidence="3" id="KW-0234">DNA repair</keyword>
<feature type="compositionally biased region" description="Polar residues" evidence="4">
    <location>
        <begin position="40"/>
        <end position="58"/>
    </location>
</feature>
<dbReference type="PANTHER" id="PTHR43003:SF5">
    <property type="entry name" value="DNA-3-METHYLADENINE GLYCOSYLASE"/>
    <property type="match status" value="1"/>
</dbReference>
<dbReference type="CDD" id="cd00056">
    <property type="entry name" value="ENDO3c"/>
    <property type="match status" value="1"/>
</dbReference>
<dbReference type="Gene3D" id="1.10.340.30">
    <property type="entry name" value="Hypothetical protein, domain 2"/>
    <property type="match status" value="1"/>
</dbReference>
<dbReference type="EMBL" id="WNKQ01000014">
    <property type="protein sequence ID" value="KAF5847228.1"/>
    <property type="molecule type" value="Genomic_DNA"/>
</dbReference>
<evidence type="ECO:0000313" key="6">
    <source>
        <dbReference type="EMBL" id="KAF5847228.1"/>
    </source>
</evidence>
<feature type="compositionally biased region" description="Polar residues" evidence="4">
    <location>
        <begin position="184"/>
        <end position="194"/>
    </location>
</feature>
<feature type="domain" description="HhH-GPD" evidence="5">
    <location>
        <begin position="279"/>
        <end position="443"/>
    </location>
</feature>
<evidence type="ECO:0000256" key="4">
    <source>
        <dbReference type="SAM" id="MobiDB-lite"/>
    </source>
</evidence>
<dbReference type="GO" id="GO:0032993">
    <property type="term" value="C:protein-DNA complex"/>
    <property type="evidence" value="ECO:0007669"/>
    <property type="project" value="TreeGrafter"/>
</dbReference>
<dbReference type="Gene3D" id="1.10.1670.40">
    <property type="match status" value="1"/>
</dbReference>
<dbReference type="PANTHER" id="PTHR43003">
    <property type="entry name" value="DNA-3-METHYLADENINE GLYCOSYLASE"/>
    <property type="match status" value="1"/>
</dbReference>